<dbReference type="CDD" id="cd06662">
    <property type="entry name" value="SURF1"/>
    <property type="match status" value="1"/>
</dbReference>
<reference evidence="2 3" key="1">
    <citation type="submission" date="2019-12" db="EMBL/GenBank/DDBJ databases">
        <authorList>
            <person name="Xu J."/>
        </authorList>
    </citation>
    <scope>NUCLEOTIDE SEQUENCE [LARGE SCALE GENOMIC DNA]</scope>
    <source>
        <strain evidence="2 3">HX-5-24</strain>
    </source>
</reference>
<protein>
    <recommendedName>
        <fullName evidence="1">SURF1-like protein</fullName>
    </recommendedName>
</protein>
<keyword evidence="1" id="KW-0812">Transmembrane</keyword>
<accession>A0A7C9M1Y0</accession>
<dbReference type="Proteomes" id="UP000479692">
    <property type="component" value="Unassembled WGS sequence"/>
</dbReference>
<evidence type="ECO:0000313" key="3">
    <source>
        <dbReference type="Proteomes" id="UP000479692"/>
    </source>
</evidence>
<comment type="caution">
    <text evidence="1">Lacks conserved residue(s) required for the propagation of feature annotation.</text>
</comment>
<comment type="subcellular location">
    <subcellularLocation>
        <location evidence="1">Cell membrane</location>
        <topology evidence="1">Multi-pass membrane protein</topology>
    </subcellularLocation>
</comment>
<feature type="transmembrane region" description="Helical" evidence="1">
    <location>
        <begin position="191"/>
        <end position="209"/>
    </location>
</feature>
<name>A0A7C9M1Y0_9GAMM</name>
<dbReference type="GO" id="GO:0005886">
    <property type="term" value="C:plasma membrane"/>
    <property type="evidence" value="ECO:0007669"/>
    <property type="project" value="UniProtKB-SubCell"/>
</dbReference>
<dbReference type="PROSITE" id="PS50895">
    <property type="entry name" value="SURF1"/>
    <property type="match status" value="1"/>
</dbReference>
<evidence type="ECO:0000256" key="1">
    <source>
        <dbReference type="RuleBase" id="RU363076"/>
    </source>
</evidence>
<keyword evidence="3" id="KW-1185">Reference proteome</keyword>
<gene>
    <name evidence="2" type="ORF">GN331_02135</name>
</gene>
<dbReference type="AlphaFoldDB" id="A0A7C9M1Y0"/>
<keyword evidence="1" id="KW-0472">Membrane</keyword>
<dbReference type="InterPro" id="IPR002994">
    <property type="entry name" value="Surf1/Shy1"/>
</dbReference>
<proteinExistence type="inferred from homology"/>
<organism evidence="2 3">
    <name type="scientific">Noviluteimonas gilva</name>
    <dbReference type="NCBI Taxonomy" id="2682097"/>
    <lineage>
        <taxon>Bacteria</taxon>
        <taxon>Pseudomonadati</taxon>
        <taxon>Pseudomonadota</taxon>
        <taxon>Gammaproteobacteria</taxon>
        <taxon>Lysobacterales</taxon>
        <taxon>Lysobacteraceae</taxon>
        <taxon>Noviluteimonas</taxon>
    </lineage>
</organism>
<comment type="caution">
    <text evidence="2">The sequence shown here is derived from an EMBL/GenBank/DDBJ whole genome shotgun (WGS) entry which is preliminary data.</text>
</comment>
<evidence type="ECO:0000313" key="2">
    <source>
        <dbReference type="EMBL" id="MUV13002.1"/>
    </source>
</evidence>
<keyword evidence="1" id="KW-1003">Cell membrane</keyword>
<dbReference type="EMBL" id="WOXT01000001">
    <property type="protein sequence ID" value="MUV13002.1"/>
    <property type="molecule type" value="Genomic_DNA"/>
</dbReference>
<keyword evidence="1" id="KW-1133">Transmembrane helix</keyword>
<dbReference type="Pfam" id="PF02104">
    <property type="entry name" value="SURF1"/>
    <property type="match status" value="1"/>
</dbReference>
<sequence>MAGFARLGFWQYARMQEKQALLANVERVLRGPAVDIDAAGTADLAWVEGQATIDARTLLLDNQMRDGKPGVHVYCIARVGVADRLVDLGWIAVKPDRTMPGAACPQGPLHVRGLMTPLPSGGLRVGAPMQQLDGMRWLMARADVDAIRSTLRIAVPARVIRLDPKLPVGYVRDLDVLPNTLPPERHLGYAVQWWALSLAVFITALVLSIRKSKPNA</sequence>
<comment type="similarity">
    <text evidence="1">Belongs to the SURF1 family.</text>
</comment>